<dbReference type="EMBL" id="FN648863">
    <property type="protein sequence ID" value="CBN75010.1"/>
    <property type="molecule type" value="Genomic_DNA"/>
</dbReference>
<feature type="compositionally biased region" description="Acidic residues" evidence="1">
    <location>
        <begin position="868"/>
        <end position="881"/>
    </location>
</feature>
<feature type="region of interest" description="Disordered" evidence="1">
    <location>
        <begin position="411"/>
        <end position="436"/>
    </location>
</feature>
<dbReference type="GO" id="GO:0032012">
    <property type="term" value="P:regulation of ARF protein signal transduction"/>
    <property type="evidence" value="ECO:0007669"/>
    <property type="project" value="InterPro"/>
</dbReference>
<dbReference type="InterPro" id="IPR023394">
    <property type="entry name" value="Sec7_C_sf"/>
</dbReference>
<dbReference type="SUPFAM" id="SSF48425">
    <property type="entry name" value="Sec7 domain"/>
    <property type="match status" value="1"/>
</dbReference>
<reference evidence="3 4" key="1">
    <citation type="journal article" date="2010" name="Nature">
        <title>The Ectocarpus genome and the independent evolution of multicellularity in brown algae.</title>
        <authorList>
            <person name="Cock J.M."/>
            <person name="Sterck L."/>
            <person name="Rouze P."/>
            <person name="Scornet D."/>
            <person name="Allen A.E."/>
            <person name="Amoutzias G."/>
            <person name="Anthouard V."/>
            <person name="Artiguenave F."/>
            <person name="Aury J.M."/>
            <person name="Badger J.H."/>
            <person name="Beszteri B."/>
            <person name="Billiau K."/>
            <person name="Bonnet E."/>
            <person name="Bothwell J.H."/>
            <person name="Bowler C."/>
            <person name="Boyen C."/>
            <person name="Brownlee C."/>
            <person name="Carrano C.J."/>
            <person name="Charrier B."/>
            <person name="Cho G.Y."/>
            <person name="Coelho S.M."/>
            <person name="Collen J."/>
            <person name="Corre E."/>
            <person name="Da Silva C."/>
            <person name="Delage L."/>
            <person name="Delaroque N."/>
            <person name="Dittami S.M."/>
            <person name="Doulbeau S."/>
            <person name="Elias M."/>
            <person name="Farnham G."/>
            <person name="Gachon C.M."/>
            <person name="Gschloessl B."/>
            <person name="Heesch S."/>
            <person name="Jabbari K."/>
            <person name="Jubin C."/>
            <person name="Kawai H."/>
            <person name="Kimura K."/>
            <person name="Kloareg B."/>
            <person name="Kupper F.C."/>
            <person name="Lang D."/>
            <person name="Le Bail A."/>
            <person name="Leblanc C."/>
            <person name="Lerouge P."/>
            <person name="Lohr M."/>
            <person name="Lopez P.J."/>
            <person name="Martens C."/>
            <person name="Maumus F."/>
            <person name="Michel G."/>
            <person name="Miranda-Saavedra D."/>
            <person name="Morales J."/>
            <person name="Moreau H."/>
            <person name="Motomura T."/>
            <person name="Nagasato C."/>
            <person name="Napoli C.A."/>
            <person name="Nelson D.R."/>
            <person name="Nyvall-Collen P."/>
            <person name="Peters A.F."/>
            <person name="Pommier C."/>
            <person name="Potin P."/>
            <person name="Poulain J."/>
            <person name="Quesneville H."/>
            <person name="Read B."/>
            <person name="Rensing S.A."/>
            <person name="Ritter A."/>
            <person name="Rousvoal S."/>
            <person name="Samanta M."/>
            <person name="Samson G."/>
            <person name="Schroeder D.C."/>
            <person name="Segurens B."/>
            <person name="Strittmatter M."/>
            <person name="Tonon T."/>
            <person name="Tregear J.W."/>
            <person name="Valentin K."/>
            <person name="von Dassow P."/>
            <person name="Yamagishi T."/>
            <person name="Van de Peer Y."/>
            <person name="Wincker P."/>
        </authorList>
    </citation>
    <scope>NUCLEOTIDE SEQUENCE [LARGE SCALE GENOMIC DNA]</scope>
    <source>
        <strain evidence="4">Ec32 / CCAP1310/4</strain>
    </source>
</reference>
<feature type="region of interest" description="Disordered" evidence="1">
    <location>
        <begin position="172"/>
        <end position="242"/>
    </location>
</feature>
<dbReference type="InParanoid" id="D8LRA5"/>
<keyword evidence="4" id="KW-1185">Reference proteome</keyword>
<proteinExistence type="predicted"/>
<dbReference type="Proteomes" id="UP000002630">
    <property type="component" value="Linkage Group LG16"/>
</dbReference>
<dbReference type="EMBL" id="FN649741">
    <property type="protein sequence ID" value="CBN75010.1"/>
    <property type="molecule type" value="Genomic_DNA"/>
</dbReference>
<dbReference type="eggNOG" id="KOG0928">
    <property type="taxonomic scope" value="Eukaryota"/>
</dbReference>
<sequence>MARRDVLCEIQSVLDALRRNARFEIREHRSAAEESRLTADLKALREAVRDWPNEDLRGLSRLELVSPFLLVVRSPETNGVLTEAALRSLQVFSRDRLIEENSVHASEAVGDLVDALIGCRFEETQQDHDEAVRARIMHVLAACLEGGAGVWLSDEVVWAVLQTCMANLDQMQQQQQQRERERERERAVEPPTTAAAAAAAAAAGQKERGVAPAEASSSSSSSSSSQPQRRRAGAAGGSGGGGGGGGGCGLPCVVKVFGFLCSQLVRRGGGGGAGASGTASGVSSRGGGASGGPTPRRILCLRLMRTALAAAGGNLAAYPSLLEMVRDDLCFALLHLMQGSGGVNVVGEVLSIVRYLWGSLRVHLKVQLELLFGATFLRALSQLKEEGEDDLRQAQEEQGAGGAAGAAAAAAAAAGPGQQQQPQPREQFSREAAAGSSGVGAAAARGGRVFRDRELEMTLECLCDFLAEPTFLVEMYVNYDCDTQRSNLTEMLVAALADGAYAGPDRLSGLDKAAVGAYLGEAGAKRVNGRGGGGGGGSIPEGTVAVAAVAEAVSPPSKEGGGGGRTLGGVSARGAAAAVYQGDTEEFHAEVLEAFVDTFDFRGQGILASLRMFLGAFRLPGEAQQIDRILHAFAQRVHRDCVEAARGMLASADVAYLLSFSVIMLNTDLHNPNIRPEKRMSCGAFVRNNENYGGDISGGHDLPADYLESVYTSIKEQPIATSGGGPDDAVTAHGWQDLLRRYGDMNTMAVFSSSNTSSSASGKVEACGGRGVGEEELQEYDRDVISACWPSVLKAASAAFATMQGRDASALGASVDLFLILAKLCGHHPGLQNAFDKVILLLCRFTGLVGPIRPPGRRTNSDSGSSHDDDDGDGDNSDPDAAEGVSAATGTGGVERLISGNPAARTAAVAAFGIAHRSGDHMREGWLPLLQLIFAMRDLHILPKEALSETGEDLLEHRERAVFNASVLSGDFCKTAATATAAVTVTTEYRQGVGERNAAHHGRTTAVNPGSEGGEDRFGGGGSGGDRESTISWVVGRRPAGEEGSRAVQSASAHSSARAGAATLLGGGAETGVGLLDEAGGREGYGGDQQQQDEEEGVVHPAVELWNETFEKDELSDADGGGSDDGDAERERADGAEDGGGEEAHKWFFEGPRSEGRDAREGGAADGHRRGPAYGLEWVAQARVQDLVGESRRLGADSLRALIHALIAVVHGSLPAHERRRRRGFEGGAGGGRSVGGCGTAAHREGSGGTAAAVATEAAENGFHFRRRTTPRVSTASLAYAEVLIAEIALRNRERIVLVLPVLLEHYRRRLAGATYATFSVEKAATGLLRIVSRLFFRPGLAAPLSRALPWLIPPHCGGGGSGDGGGPGPELFCSLAGHVSSAMRRLALTAIRRRRRGGGGGGGRRRRVAGGVVGRGGVRRGFGRQGRGGHLRGGVPARPQPGPQEPPRYRNQRRRRRHLKPCKKKVLLRPPPDGVPRRGGRQRLVAVVVRVATVAAVGRKAPRQAWSPRARG</sequence>
<dbReference type="InterPro" id="IPR035999">
    <property type="entry name" value="Sec7_dom_sf"/>
</dbReference>
<feature type="region of interest" description="Disordered" evidence="1">
    <location>
        <begin position="272"/>
        <end position="293"/>
    </location>
</feature>
<feature type="region of interest" description="Disordered" evidence="1">
    <location>
        <begin position="1110"/>
        <end position="1168"/>
    </location>
</feature>
<dbReference type="InterPro" id="IPR032691">
    <property type="entry name" value="Mon2/Sec7/BIG1-like_HUS"/>
</dbReference>
<feature type="compositionally biased region" description="Basic residues" evidence="1">
    <location>
        <begin position="1393"/>
        <end position="1409"/>
    </location>
</feature>
<feature type="region of interest" description="Disordered" evidence="1">
    <location>
        <begin position="1073"/>
        <end position="1097"/>
    </location>
</feature>
<dbReference type="InterPro" id="IPR000904">
    <property type="entry name" value="Sec7_dom"/>
</dbReference>
<dbReference type="CDD" id="cd00171">
    <property type="entry name" value="Sec7"/>
    <property type="match status" value="1"/>
</dbReference>
<feature type="region of interest" description="Disordered" evidence="1">
    <location>
        <begin position="1393"/>
        <end position="1481"/>
    </location>
</feature>
<feature type="compositionally biased region" description="Basic residues" evidence="1">
    <location>
        <begin position="1451"/>
        <end position="1468"/>
    </location>
</feature>
<feature type="region of interest" description="Disordered" evidence="1">
    <location>
        <begin position="995"/>
        <end position="1029"/>
    </location>
</feature>
<dbReference type="STRING" id="2880.D8LRA5"/>
<dbReference type="GO" id="GO:0005737">
    <property type="term" value="C:cytoplasm"/>
    <property type="evidence" value="ECO:0007669"/>
    <property type="project" value="UniProtKB-ARBA"/>
</dbReference>
<dbReference type="PROSITE" id="PS50190">
    <property type="entry name" value="SEC7"/>
    <property type="match status" value="1"/>
</dbReference>
<accession>D8LRA5</accession>
<feature type="compositionally biased region" description="Basic residues" evidence="1">
    <location>
        <begin position="1418"/>
        <end position="1431"/>
    </location>
</feature>
<organism evidence="3 4">
    <name type="scientific">Ectocarpus siliculosus</name>
    <name type="common">Brown alga</name>
    <name type="synonym">Conferva siliculosa</name>
    <dbReference type="NCBI Taxonomy" id="2880"/>
    <lineage>
        <taxon>Eukaryota</taxon>
        <taxon>Sar</taxon>
        <taxon>Stramenopiles</taxon>
        <taxon>Ochrophyta</taxon>
        <taxon>PX clade</taxon>
        <taxon>Phaeophyceae</taxon>
        <taxon>Ectocarpales</taxon>
        <taxon>Ectocarpaceae</taxon>
        <taxon>Ectocarpus</taxon>
    </lineage>
</organism>
<feature type="compositionally biased region" description="Low complexity" evidence="1">
    <location>
        <begin position="411"/>
        <end position="423"/>
    </location>
</feature>
<dbReference type="Gene3D" id="1.10.1000.11">
    <property type="entry name" value="Arf Nucleotide-binding Site Opener,domain 2"/>
    <property type="match status" value="1"/>
</dbReference>
<dbReference type="Pfam" id="PF01369">
    <property type="entry name" value="Sec7"/>
    <property type="match status" value="1"/>
</dbReference>
<feature type="compositionally biased region" description="Low complexity" evidence="1">
    <location>
        <begin position="215"/>
        <end position="227"/>
    </location>
</feature>
<dbReference type="PANTHER" id="PTHR10663">
    <property type="entry name" value="GUANYL-NUCLEOTIDE EXCHANGE FACTOR"/>
    <property type="match status" value="1"/>
</dbReference>
<dbReference type="OrthoDB" id="430364at2759"/>
<name>D8LRA5_ECTSI</name>
<evidence type="ECO:0000313" key="3">
    <source>
        <dbReference type="EMBL" id="CBN75010.1"/>
    </source>
</evidence>
<dbReference type="SMART" id="SM00222">
    <property type="entry name" value="Sec7"/>
    <property type="match status" value="1"/>
</dbReference>
<dbReference type="PANTHER" id="PTHR10663:SF388">
    <property type="entry name" value="GOLGI-SPECIFIC BREFELDIN A-RESISTANCE GUANINE NUCLEOTIDE EXCHANGE FACTOR 1"/>
    <property type="match status" value="1"/>
</dbReference>
<evidence type="ECO:0000313" key="4">
    <source>
        <dbReference type="Proteomes" id="UP000002630"/>
    </source>
</evidence>
<evidence type="ECO:0000259" key="2">
    <source>
        <dbReference type="PROSITE" id="PS50190"/>
    </source>
</evidence>
<feature type="domain" description="SEC7" evidence="2">
    <location>
        <begin position="451"/>
        <end position="717"/>
    </location>
</feature>
<feature type="region of interest" description="Disordered" evidence="1">
    <location>
        <begin position="853"/>
        <end position="896"/>
    </location>
</feature>
<dbReference type="GO" id="GO:0012505">
    <property type="term" value="C:endomembrane system"/>
    <property type="evidence" value="ECO:0007669"/>
    <property type="project" value="UniProtKB-ARBA"/>
</dbReference>
<dbReference type="Pfam" id="PF12783">
    <property type="entry name" value="Sec7-like_HUS"/>
    <property type="match status" value="1"/>
</dbReference>
<dbReference type="GO" id="GO:0016192">
    <property type="term" value="P:vesicle-mediated transport"/>
    <property type="evidence" value="ECO:0007669"/>
    <property type="project" value="UniProtKB-ARBA"/>
</dbReference>
<feature type="compositionally biased region" description="Acidic residues" evidence="1">
    <location>
        <begin position="1116"/>
        <end position="1128"/>
    </location>
</feature>
<gene>
    <name evidence="3" type="ORF">Esi_0064_0055</name>
</gene>
<evidence type="ECO:0000256" key="1">
    <source>
        <dbReference type="SAM" id="MobiDB-lite"/>
    </source>
</evidence>
<protein>
    <recommendedName>
        <fullName evidence="2">SEC7 domain-containing protein</fullName>
    </recommendedName>
</protein>
<dbReference type="GO" id="GO:0005085">
    <property type="term" value="F:guanyl-nucleotide exchange factor activity"/>
    <property type="evidence" value="ECO:0007669"/>
    <property type="project" value="InterPro"/>
</dbReference>
<feature type="compositionally biased region" description="Basic and acidic residues" evidence="1">
    <location>
        <begin position="177"/>
        <end position="188"/>
    </location>
</feature>
<feature type="compositionally biased region" description="Basic and acidic residues" evidence="1">
    <location>
        <begin position="1142"/>
        <end position="1168"/>
    </location>
</feature>
<feature type="compositionally biased region" description="Low complexity" evidence="1">
    <location>
        <begin position="194"/>
        <end position="203"/>
    </location>
</feature>